<sequence>MVTSATHNGSNTRKVRRPYGVLAREGTEGATAAVQRGNPRVSSFLFCF</sequence>
<gene>
    <name evidence="1" type="ORF">ES332_D05G431200v1</name>
</gene>
<keyword evidence="2" id="KW-1185">Reference proteome</keyword>
<organism evidence="1 2">
    <name type="scientific">Gossypium tomentosum</name>
    <name type="common">Hawaiian cotton</name>
    <name type="synonym">Gossypium sandvicense</name>
    <dbReference type="NCBI Taxonomy" id="34277"/>
    <lineage>
        <taxon>Eukaryota</taxon>
        <taxon>Viridiplantae</taxon>
        <taxon>Streptophyta</taxon>
        <taxon>Embryophyta</taxon>
        <taxon>Tracheophyta</taxon>
        <taxon>Spermatophyta</taxon>
        <taxon>Magnoliopsida</taxon>
        <taxon>eudicotyledons</taxon>
        <taxon>Gunneridae</taxon>
        <taxon>Pentapetalae</taxon>
        <taxon>rosids</taxon>
        <taxon>malvids</taxon>
        <taxon>Malvales</taxon>
        <taxon>Malvaceae</taxon>
        <taxon>Malvoideae</taxon>
        <taxon>Gossypium</taxon>
    </lineage>
</organism>
<dbReference type="Proteomes" id="UP000322667">
    <property type="component" value="Chromosome D05"/>
</dbReference>
<evidence type="ECO:0000313" key="2">
    <source>
        <dbReference type="Proteomes" id="UP000322667"/>
    </source>
</evidence>
<dbReference type="EMBL" id="CM017627">
    <property type="protein sequence ID" value="TYH74841.1"/>
    <property type="molecule type" value="Genomic_DNA"/>
</dbReference>
<reference evidence="1 2" key="1">
    <citation type="submission" date="2019-07" db="EMBL/GenBank/DDBJ databases">
        <title>WGS assembly of Gossypium tomentosum.</title>
        <authorList>
            <person name="Chen Z.J."/>
            <person name="Sreedasyam A."/>
            <person name="Ando A."/>
            <person name="Song Q."/>
            <person name="De L."/>
            <person name="Hulse-Kemp A."/>
            <person name="Ding M."/>
            <person name="Ye W."/>
            <person name="Kirkbride R."/>
            <person name="Jenkins J."/>
            <person name="Plott C."/>
            <person name="Lovell J."/>
            <person name="Lin Y.-M."/>
            <person name="Vaughn R."/>
            <person name="Liu B."/>
            <person name="Li W."/>
            <person name="Simpson S."/>
            <person name="Scheffler B."/>
            <person name="Saski C."/>
            <person name="Grover C."/>
            <person name="Hu G."/>
            <person name="Conover J."/>
            <person name="Carlson J."/>
            <person name="Shu S."/>
            <person name="Boston L."/>
            <person name="Williams M."/>
            <person name="Peterson D."/>
            <person name="Mcgee K."/>
            <person name="Jones D."/>
            <person name="Wendel J."/>
            <person name="Stelly D."/>
            <person name="Grimwood J."/>
            <person name="Schmutz J."/>
        </authorList>
    </citation>
    <scope>NUCLEOTIDE SEQUENCE [LARGE SCALE GENOMIC DNA]</scope>
    <source>
        <strain evidence="1">7179.01</strain>
    </source>
</reference>
<protein>
    <submittedName>
        <fullName evidence="1">Uncharacterized protein</fullName>
    </submittedName>
</protein>
<evidence type="ECO:0000313" key="1">
    <source>
        <dbReference type="EMBL" id="TYH74841.1"/>
    </source>
</evidence>
<accession>A0A5D2L6B5</accession>
<proteinExistence type="predicted"/>
<name>A0A5D2L6B5_GOSTO</name>
<dbReference type="AlphaFoldDB" id="A0A5D2L6B5"/>